<protein>
    <recommendedName>
        <fullName evidence="1">Mg chelatase-related protein C-terminal domain-containing protein</fullName>
    </recommendedName>
</protein>
<dbReference type="AlphaFoldDB" id="A0A1B1AI68"/>
<reference evidence="2 3" key="1">
    <citation type="submission" date="2015-11" db="EMBL/GenBank/DDBJ databases">
        <title>Whole-Genome Sequence of Candidatus Oderbacter manganicum from the National Park Lower Oder Valley, Germany.</title>
        <authorList>
            <person name="Braun B."/>
            <person name="Liere K."/>
            <person name="Szewzyk U."/>
        </authorList>
    </citation>
    <scope>NUCLEOTIDE SEQUENCE [LARGE SCALE GENOMIC DNA]</scope>
    <source>
        <strain evidence="2 3">OTSz_A_272</strain>
    </source>
</reference>
<evidence type="ECO:0000313" key="2">
    <source>
        <dbReference type="EMBL" id="ANP46252.1"/>
    </source>
</evidence>
<dbReference type="Pfam" id="PF13335">
    <property type="entry name" value="Mg_chelatase_C"/>
    <property type="match status" value="1"/>
</dbReference>
<organism evidence="2 3">
    <name type="scientific">Candidatus Viadribacter manganicus</name>
    <dbReference type="NCBI Taxonomy" id="1759059"/>
    <lineage>
        <taxon>Bacteria</taxon>
        <taxon>Pseudomonadati</taxon>
        <taxon>Pseudomonadota</taxon>
        <taxon>Alphaproteobacteria</taxon>
        <taxon>Hyphomonadales</taxon>
        <taxon>Hyphomonadaceae</taxon>
        <taxon>Candidatus Viadribacter</taxon>
    </lineage>
</organism>
<sequence>MARAREAQAARGAGLNAMLDMPALERHTTPDAPGAALLAKAAESLSLSARAYHRTLKVSRTIADLDGSDAVRRIHVAEALSLKRRWASADQAGFARVS</sequence>
<evidence type="ECO:0000259" key="1">
    <source>
        <dbReference type="Pfam" id="PF13335"/>
    </source>
</evidence>
<dbReference type="InterPro" id="IPR027417">
    <property type="entry name" value="P-loop_NTPase"/>
</dbReference>
<dbReference type="InterPro" id="IPR025158">
    <property type="entry name" value="Mg_chelat-rel_C"/>
</dbReference>
<dbReference type="InParanoid" id="A0A1B1AI68"/>
<dbReference type="KEGG" id="cbot:ATE48_10145"/>
<gene>
    <name evidence="2" type="ORF">ATE48_10145</name>
</gene>
<proteinExistence type="predicted"/>
<accession>A0A1B1AI68</accession>
<dbReference type="Gene3D" id="3.40.50.300">
    <property type="entry name" value="P-loop containing nucleotide triphosphate hydrolases"/>
    <property type="match status" value="1"/>
</dbReference>
<keyword evidence="3" id="KW-1185">Reference proteome</keyword>
<name>A0A1B1AI68_9PROT</name>
<dbReference type="STRING" id="1759059.ATE48_10145"/>
<dbReference type="EMBL" id="CP013244">
    <property type="protein sequence ID" value="ANP46252.1"/>
    <property type="molecule type" value="Genomic_DNA"/>
</dbReference>
<evidence type="ECO:0000313" key="3">
    <source>
        <dbReference type="Proteomes" id="UP000092498"/>
    </source>
</evidence>
<feature type="domain" description="Mg chelatase-related protein C-terminal" evidence="1">
    <location>
        <begin position="2"/>
        <end position="82"/>
    </location>
</feature>
<dbReference type="Proteomes" id="UP000092498">
    <property type="component" value="Chromosome"/>
</dbReference>